<dbReference type="PANTHER" id="PTHR43319:SF3">
    <property type="entry name" value="BETA-LACTAMASE-RELATED DOMAIN-CONTAINING PROTEIN"/>
    <property type="match status" value="1"/>
</dbReference>
<evidence type="ECO:0000259" key="1">
    <source>
        <dbReference type="Pfam" id="PF00144"/>
    </source>
</evidence>
<dbReference type="AlphaFoldDB" id="A0A1H9FDG8"/>
<dbReference type="InterPro" id="IPR001466">
    <property type="entry name" value="Beta-lactam-related"/>
</dbReference>
<keyword evidence="3" id="KW-1185">Reference proteome</keyword>
<dbReference type="PANTHER" id="PTHR43319">
    <property type="entry name" value="BETA-LACTAMASE-RELATED"/>
    <property type="match status" value="1"/>
</dbReference>
<sequence>MRWIGGRYSRRWARRARPPSPAVRPGPAANRTVRAVPRATTETRHILFSATKPYAAASVHLLADRGELSYDDRIVEHWSAFAEAGSEKAAVTVRHLLSHRAGLSQLPAIDDEPSIWGDPDAIARRLEAADLEYAPGERAQYHILSFGWLTGELVRQVTGRRIDRFAREELFEPLGMDRTHIGLPAGDPDDVATLVGFEPYDQIEDPAPADAAYNQQVAEQFNSEAVHRAVVPAANGVGTAGDMARFYACLLNGGELEGTRLFSPETVREWTSLEAERESDPVRGGSPGRFSLGFFLGGLVHSSYGVTAPPSTFGHGGLGSIMGWADPVNDLAFAYVTNGIRDGYEHGARATIASDTVRHELG</sequence>
<evidence type="ECO:0000313" key="3">
    <source>
        <dbReference type="Proteomes" id="UP000199114"/>
    </source>
</evidence>
<dbReference type="InterPro" id="IPR012338">
    <property type="entry name" value="Beta-lactam/transpept-like"/>
</dbReference>
<name>A0A1H9FDG8_9EURY</name>
<dbReference type="Pfam" id="PF00144">
    <property type="entry name" value="Beta-lactamase"/>
    <property type="match status" value="1"/>
</dbReference>
<proteinExistence type="predicted"/>
<dbReference type="Gene3D" id="3.40.710.10">
    <property type="entry name" value="DD-peptidase/beta-lactamase superfamily"/>
    <property type="match status" value="1"/>
</dbReference>
<dbReference type="Proteomes" id="UP000199114">
    <property type="component" value="Unassembled WGS sequence"/>
</dbReference>
<protein>
    <submittedName>
        <fullName evidence="2">CubicO group peptidase, beta-lactamase class C family</fullName>
    </submittedName>
</protein>
<accession>A0A1H9FDG8</accession>
<dbReference type="SUPFAM" id="SSF56601">
    <property type="entry name" value="beta-lactamase/transpeptidase-like"/>
    <property type="match status" value="1"/>
</dbReference>
<feature type="domain" description="Beta-lactamase-related" evidence="1">
    <location>
        <begin position="38"/>
        <end position="341"/>
    </location>
</feature>
<reference evidence="3" key="1">
    <citation type="submission" date="2016-10" db="EMBL/GenBank/DDBJ databases">
        <authorList>
            <person name="Varghese N."/>
            <person name="Submissions S."/>
        </authorList>
    </citation>
    <scope>NUCLEOTIDE SEQUENCE [LARGE SCALE GENOMIC DNA]</scope>
    <source>
        <strain evidence="3">DSM 25055</strain>
    </source>
</reference>
<gene>
    <name evidence="2" type="ORF">SAMN04489841_1534</name>
</gene>
<dbReference type="InterPro" id="IPR052907">
    <property type="entry name" value="Beta-lactamase/esterase"/>
</dbReference>
<organism evidence="2 3">
    <name type="scientific">Natrinema salaciae</name>
    <dbReference type="NCBI Taxonomy" id="1186196"/>
    <lineage>
        <taxon>Archaea</taxon>
        <taxon>Methanobacteriati</taxon>
        <taxon>Methanobacteriota</taxon>
        <taxon>Stenosarchaea group</taxon>
        <taxon>Halobacteria</taxon>
        <taxon>Halobacteriales</taxon>
        <taxon>Natrialbaceae</taxon>
        <taxon>Natrinema</taxon>
    </lineage>
</organism>
<evidence type="ECO:0000313" key="2">
    <source>
        <dbReference type="EMBL" id="SEQ35368.1"/>
    </source>
</evidence>
<dbReference type="STRING" id="1186196.SAMN04489841_1534"/>
<dbReference type="EMBL" id="FOFD01000002">
    <property type="protein sequence ID" value="SEQ35368.1"/>
    <property type="molecule type" value="Genomic_DNA"/>
</dbReference>